<evidence type="ECO:0000313" key="1">
    <source>
        <dbReference type="EMBL" id="AMB56996.1"/>
    </source>
</evidence>
<protein>
    <submittedName>
        <fullName evidence="1">Uncharacterized protein</fullName>
    </submittedName>
</protein>
<dbReference type="Proteomes" id="UP000065533">
    <property type="component" value="Chromosome"/>
</dbReference>
<organism evidence="1 2">
    <name type="scientific">Planococcus kocurii</name>
    <dbReference type="NCBI Taxonomy" id="1374"/>
    <lineage>
        <taxon>Bacteria</taxon>
        <taxon>Bacillati</taxon>
        <taxon>Bacillota</taxon>
        <taxon>Bacilli</taxon>
        <taxon>Bacillales</taxon>
        <taxon>Caryophanaceae</taxon>
        <taxon>Planococcus</taxon>
    </lineage>
</organism>
<gene>
    <name evidence="1" type="ORF">AUO94_17065</name>
</gene>
<name>A0ABM5XAE4_9BACL</name>
<sequence>MQITILSYLYVKKKTFIQLQELKKIFSYSEDIIAYIITDFILSHVNTYTFLGSGLRRKTTDCSLISTPANIQSIALII</sequence>
<dbReference type="EMBL" id="CP013661">
    <property type="protein sequence ID" value="AMB56996.1"/>
    <property type="molecule type" value="Genomic_DNA"/>
</dbReference>
<reference evidence="1" key="1">
    <citation type="submission" date="2016-01" db="EMBL/GenBank/DDBJ databases">
        <title>Complete genome of Planococcus kocurri type strain.</title>
        <authorList>
            <person name="See-Too W.S."/>
        </authorList>
    </citation>
    <scope>NUCLEOTIDE SEQUENCE [LARGE SCALE GENOMIC DNA]</scope>
    <source>
        <strain evidence="1">ATCC 43650</strain>
    </source>
</reference>
<keyword evidence="2" id="KW-1185">Reference proteome</keyword>
<evidence type="ECO:0000313" key="2">
    <source>
        <dbReference type="Proteomes" id="UP000065533"/>
    </source>
</evidence>
<proteinExistence type="predicted"/>
<accession>A0ABM5XAE4</accession>